<accession>A0A9P6E046</accession>
<gene>
    <name evidence="1" type="ORF">BS47DRAFT_1336153</name>
</gene>
<dbReference type="Proteomes" id="UP000886523">
    <property type="component" value="Unassembled WGS sequence"/>
</dbReference>
<dbReference type="AlphaFoldDB" id="A0A9P6E046"/>
<dbReference type="InterPro" id="IPR036838">
    <property type="entry name" value="Ribosomal_uS10_dom_sf"/>
</dbReference>
<comment type="caution">
    <text evidence="1">The sequence shown here is derived from an EMBL/GenBank/DDBJ whole genome shotgun (WGS) entry which is preliminary data.</text>
</comment>
<proteinExistence type="predicted"/>
<evidence type="ECO:0000313" key="2">
    <source>
        <dbReference type="Proteomes" id="UP000886523"/>
    </source>
</evidence>
<name>A0A9P6E046_9AGAM</name>
<reference evidence="1" key="1">
    <citation type="journal article" date="2020" name="Nat. Commun.">
        <title>Large-scale genome sequencing of mycorrhizal fungi provides insights into the early evolution of symbiotic traits.</title>
        <authorList>
            <person name="Miyauchi S."/>
            <person name="Kiss E."/>
            <person name="Kuo A."/>
            <person name="Drula E."/>
            <person name="Kohler A."/>
            <person name="Sanchez-Garcia M."/>
            <person name="Morin E."/>
            <person name="Andreopoulos B."/>
            <person name="Barry K.W."/>
            <person name="Bonito G."/>
            <person name="Buee M."/>
            <person name="Carver A."/>
            <person name="Chen C."/>
            <person name="Cichocki N."/>
            <person name="Clum A."/>
            <person name="Culley D."/>
            <person name="Crous P.W."/>
            <person name="Fauchery L."/>
            <person name="Girlanda M."/>
            <person name="Hayes R.D."/>
            <person name="Keri Z."/>
            <person name="LaButti K."/>
            <person name="Lipzen A."/>
            <person name="Lombard V."/>
            <person name="Magnuson J."/>
            <person name="Maillard F."/>
            <person name="Murat C."/>
            <person name="Nolan M."/>
            <person name="Ohm R.A."/>
            <person name="Pangilinan J."/>
            <person name="Pereira M.F."/>
            <person name="Perotto S."/>
            <person name="Peter M."/>
            <person name="Pfister S."/>
            <person name="Riley R."/>
            <person name="Sitrit Y."/>
            <person name="Stielow J.B."/>
            <person name="Szollosi G."/>
            <person name="Zifcakova L."/>
            <person name="Stursova M."/>
            <person name="Spatafora J.W."/>
            <person name="Tedersoo L."/>
            <person name="Vaario L.M."/>
            <person name="Yamada A."/>
            <person name="Yan M."/>
            <person name="Wang P."/>
            <person name="Xu J."/>
            <person name="Bruns T."/>
            <person name="Baldrian P."/>
            <person name="Vilgalys R."/>
            <person name="Dunand C."/>
            <person name="Henrissat B."/>
            <person name="Grigoriev I.V."/>
            <person name="Hibbett D."/>
            <person name="Nagy L.G."/>
            <person name="Martin F.M."/>
        </authorList>
    </citation>
    <scope>NUCLEOTIDE SEQUENCE</scope>
    <source>
        <strain evidence="1">UP504</strain>
    </source>
</reference>
<evidence type="ECO:0000313" key="1">
    <source>
        <dbReference type="EMBL" id="KAF9520192.1"/>
    </source>
</evidence>
<protein>
    <submittedName>
        <fullName evidence="1">Uncharacterized protein</fullName>
    </submittedName>
</protein>
<sequence length="58" mass="6483">MPVSHGAYLPTKRSLYTIIGGPEKSRENFDQAIHKIRIVLWECSTTVFGGARLSHLEA</sequence>
<dbReference type="SUPFAM" id="SSF54999">
    <property type="entry name" value="Ribosomal protein S10"/>
    <property type="match status" value="1"/>
</dbReference>
<keyword evidence="2" id="KW-1185">Reference proteome</keyword>
<organism evidence="1 2">
    <name type="scientific">Hydnum rufescens UP504</name>
    <dbReference type="NCBI Taxonomy" id="1448309"/>
    <lineage>
        <taxon>Eukaryota</taxon>
        <taxon>Fungi</taxon>
        <taxon>Dikarya</taxon>
        <taxon>Basidiomycota</taxon>
        <taxon>Agaricomycotina</taxon>
        <taxon>Agaricomycetes</taxon>
        <taxon>Cantharellales</taxon>
        <taxon>Hydnaceae</taxon>
        <taxon>Hydnum</taxon>
    </lineage>
</organism>
<dbReference type="EMBL" id="MU128913">
    <property type="protein sequence ID" value="KAF9520192.1"/>
    <property type="molecule type" value="Genomic_DNA"/>
</dbReference>
<dbReference type="OrthoDB" id="366214at2759"/>